<proteinExistence type="predicted"/>
<protein>
    <submittedName>
        <fullName evidence="1">ABC transporter periplasmic protein</fullName>
    </submittedName>
</protein>
<accession>A0A239SWK4</accession>
<dbReference type="KEGG" id="smen:SAMEA4412692_1298"/>
<dbReference type="InterPro" id="IPR047776">
    <property type="entry name" value="ABC_SBP_TrpX-like"/>
</dbReference>
<keyword evidence="2" id="KW-1185">Reference proteome</keyword>
<dbReference type="SUPFAM" id="SSF53822">
    <property type="entry name" value="Periplasmic binding protein-like I"/>
    <property type="match status" value="1"/>
</dbReference>
<dbReference type="EMBL" id="LT906439">
    <property type="protein sequence ID" value="SNU88973.1"/>
    <property type="molecule type" value="Genomic_DNA"/>
</dbReference>
<reference evidence="1 2" key="1">
    <citation type="submission" date="2017-06" db="EMBL/GenBank/DDBJ databases">
        <authorList>
            <consortium name="Pathogen Informatics"/>
        </authorList>
    </citation>
    <scope>NUCLEOTIDE SEQUENCE [LARGE SCALE GENOMIC DNA]</scope>
    <source>
        <strain evidence="1 2">NCTC13788</strain>
    </source>
</reference>
<organism evidence="1 2">
    <name type="scientific">Streptococcus merionis</name>
    <dbReference type="NCBI Taxonomy" id="400065"/>
    <lineage>
        <taxon>Bacteria</taxon>
        <taxon>Bacillati</taxon>
        <taxon>Bacillota</taxon>
        <taxon>Bacilli</taxon>
        <taxon>Lactobacillales</taxon>
        <taxon>Streptococcaceae</taxon>
        <taxon>Streptococcus</taxon>
    </lineage>
</organism>
<name>A0A239SWK4_9STRE</name>
<dbReference type="OrthoDB" id="9776955at2"/>
<evidence type="ECO:0000313" key="2">
    <source>
        <dbReference type="Proteomes" id="UP000215185"/>
    </source>
</evidence>
<evidence type="ECO:0000313" key="1">
    <source>
        <dbReference type="EMBL" id="SNU88973.1"/>
    </source>
</evidence>
<dbReference type="RefSeq" id="WP_018373233.1">
    <property type="nucleotide sequence ID" value="NZ_LT906439.1"/>
</dbReference>
<dbReference type="CDD" id="cd06325">
    <property type="entry name" value="PBP1_ABC_unchar_transporter"/>
    <property type="match status" value="1"/>
</dbReference>
<dbReference type="NCBIfam" id="NF041285">
    <property type="entry name" value="ABC_SBP_TrpX"/>
    <property type="match status" value="1"/>
</dbReference>
<dbReference type="AlphaFoldDB" id="A0A239SWK4"/>
<dbReference type="InterPro" id="IPR028082">
    <property type="entry name" value="Peripla_BP_I"/>
</dbReference>
<dbReference type="Gene3D" id="3.40.50.2300">
    <property type="match status" value="2"/>
</dbReference>
<gene>
    <name evidence="1" type="ORF">SAMEA4412692_01298</name>
</gene>
<dbReference type="PANTHER" id="PTHR35271:SF1">
    <property type="entry name" value="ABC TRANSPORTER, SUBSTRATE-BINDING LIPOPROTEIN"/>
    <property type="match status" value="1"/>
</dbReference>
<dbReference type="PANTHER" id="PTHR35271">
    <property type="entry name" value="ABC TRANSPORTER, SUBSTRATE-BINDING LIPOPROTEIN-RELATED"/>
    <property type="match status" value="1"/>
</dbReference>
<dbReference type="eggNOG" id="COG2984">
    <property type="taxonomic scope" value="Bacteria"/>
</dbReference>
<dbReference type="STRING" id="1123308.GCA_000380085_00663"/>
<dbReference type="Proteomes" id="UP000215185">
    <property type="component" value="Chromosome 1"/>
</dbReference>
<sequence>MKNKKLLAVLAALAVFVVAYLGFTSLSGTKGNSQATNSEHKTIGVLQFVTHESLDEIYRGIEQGLADEGYQKGDNLTINFMNAEADQSQIQKMSEKLVADKNAALIGIATPAAQGLANATKDIPVIMGAVTDPVGANLVTDLKKPGGNITGVSDATPVADTVELIQAITPDAKTIGVLYSSSEDNSLSQVEAFTEAAERADYTVVPYAVPSTNEIATTVTAMLPKVDAVWTPTDNTIASAFPTVISAAKEAKKPVYTSVETMVEEGGIASVTLSQFDLGVATGKMVAAVLNGADPAKTPVEIFSEGTIVVNKKVAEELGLTIPASLLEKATTIIE</sequence>
<dbReference type="InterPro" id="IPR007487">
    <property type="entry name" value="ABC_transpt-TYRBP-like"/>
</dbReference>
<dbReference type="Pfam" id="PF04392">
    <property type="entry name" value="ABC_sub_bind"/>
    <property type="match status" value="1"/>
</dbReference>